<evidence type="ECO:0000256" key="1">
    <source>
        <dbReference type="ARBA" id="ARBA00004383"/>
    </source>
</evidence>
<dbReference type="GO" id="GO:0015031">
    <property type="term" value="P:protein transport"/>
    <property type="evidence" value="ECO:0007669"/>
    <property type="project" value="UniProtKB-KW"/>
</dbReference>
<dbReference type="PANTHER" id="PTHR33446:SF2">
    <property type="entry name" value="PROTEIN TONB"/>
    <property type="match status" value="1"/>
</dbReference>
<dbReference type="InterPro" id="IPR006260">
    <property type="entry name" value="TonB/TolA_C"/>
</dbReference>
<comment type="caution">
    <text evidence="12">The sequence shown here is derived from an EMBL/GenBank/DDBJ whole genome shotgun (WGS) entry which is preliminary data.</text>
</comment>
<dbReference type="GO" id="GO:0098797">
    <property type="term" value="C:plasma membrane protein complex"/>
    <property type="evidence" value="ECO:0007669"/>
    <property type="project" value="TreeGrafter"/>
</dbReference>
<dbReference type="OrthoDB" id="6121181at2"/>
<evidence type="ECO:0000313" key="13">
    <source>
        <dbReference type="Proteomes" id="UP000325302"/>
    </source>
</evidence>
<dbReference type="EMBL" id="SMRS01000003">
    <property type="protein sequence ID" value="KAA0875513.1"/>
    <property type="molecule type" value="Genomic_DNA"/>
</dbReference>
<name>A0A5A9W4Q9_9GAMM</name>
<evidence type="ECO:0000256" key="8">
    <source>
        <dbReference type="ARBA" id="ARBA00022989"/>
    </source>
</evidence>
<evidence type="ECO:0000256" key="3">
    <source>
        <dbReference type="ARBA" id="ARBA00022448"/>
    </source>
</evidence>
<evidence type="ECO:0000256" key="2">
    <source>
        <dbReference type="ARBA" id="ARBA00006555"/>
    </source>
</evidence>
<evidence type="ECO:0000259" key="11">
    <source>
        <dbReference type="PROSITE" id="PS52015"/>
    </source>
</evidence>
<dbReference type="Gene3D" id="3.30.1150.10">
    <property type="match status" value="1"/>
</dbReference>
<accession>A0A5A9W4Q9</accession>
<keyword evidence="13" id="KW-1185">Reference proteome</keyword>
<feature type="compositionally biased region" description="Basic residues" evidence="10">
    <location>
        <begin position="1"/>
        <end position="11"/>
    </location>
</feature>
<keyword evidence="7" id="KW-0653">Protein transport</keyword>
<feature type="region of interest" description="Disordered" evidence="10">
    <location>
        <begin position="1"/>
        <end position="22"/>
    </location>
</feature>
<dbReference type="Proteomes" id="UP000325302">
    <property type="component" value="Unassembled WGS sequence"/>
</dbReference>
<comment type="subcellular location">
    <subcellularLocation>
        <location evidence="1">Cell inner membrane</location>
        <topology evidence="1">Single-pass membrane protein</topology>
        <orientation evidence="1">Periplasmic side</orientation>
    </subcellularLocation>
</comment>
<dbReference type="InterPro" id="IPR037682">
    <property type="entry name" value="TonB_C"/>
</dbReference>
<keyword evidence="6" id="KW-0812">Transmembrane</keyword>
<keyword evidence="4" id="KW-1003">Cell membrane</keyword>
<organism evidence="12 13">
    <name type="scientific">Nitrincola tapanii</name>
    <dbReference type="NCBI Taxonomy" id="1708751"/>
    <lineage>
        <taxon>Bacteria</taxon>
        <taxon>Pseudomonadati</taxon>
        <taxon>Pseudomonadota</taxon>
        <taxon>Gammaproteobacteria</taxon>
        <taxon>Oceanospirillales</taxon>
        <taxon>Oceanospirillaceae</taxon>
        <taxon>Nitrincola</taxon>
    </lineage>
</organism>
<keyword evidence="5" id="KW-0997">Cell inner membrane</keyword>
<dbReference type="GO" id="GO:0031992">
    <property type="term" value="F:energy transducer activity"/>
    <property type="evidence" value="ECO:0007669"/>
    <property type="project" value="TreeGrafter"/>
</dbReference>
<gene>
    <name evidence="12" type="ORF">E1H14_05060</name>
</gene>
<sequence>MQQHLARHKRYPMAARRQQRQGTAEVKFTLNAQGQVIQSQIVKSSGHAMLDKEVLEMLTRAMPLPAFPASIQDSQLVITLPVTFNLSER</sequence>
<evidence type="ECO:0000256" key="7">
    <source>
        <dbReference type="ARBA" id="ARBA00022927"/>
    </source>
</evidence>
<dbReference type="NCBIfam" id="TIGR01352">
    <property type="entry name" value="tonB_Cterm"/>
    <property type="match status" value="1"/>
</dbReference>
<keyword evidence="8" id="KW-1133">Transmembrane helix</keyword>
<evidence type="ECO:0000256" key="5">
    <source>
        <dbReference type="ARBA" id="ARBA00022519"/>
    </source>
</evidence>
<dbReference type="GO" id="GO:0055085">
    <property type="term" value="P:transmembrane transport"/>
    <property type="evidence" value="ECO:0007669"/>
    <property type="project" value="InterPro"/>
</dbReference>
<feature type="domain" description="TonB C-terminal" evidence="11">
    <location>
        <begin position="1"/>
        <end position="89"/>
    </location>
</feature>
<dbReference type="InterPro" id="IPR051045">
    <property type="entry name" value="TonB-dependent_transducer"/>
</dbReference>
<evidence type="ECO:0000256" key="4">
    <source>
        <dbReference type="ARBA" id="ARBA00022475"/>
    </source>
</evidence>
<comment type="similarity">
    <text evidence="2">Belongs to the TonB family.</text>
</comment>
<proteinExistence type="inferred from homology"/>
<evidence type="ECO:0000313" key="12">
    <source>
        <dbReference type="EMBL" id="KAA0875513.1"/>
    </source>
</evidence>
<evidence type="ECO:0000256" key="10">
    <source>
        <dbReference type="SAM" id="MobiDB-lite"/>
    </source>
</evidence>
<evidence type="ECO:0000256" key="6">
    <source>
        <dbReference type="ARBA" id="ARBA00022692"/>
    </source>
</evidence>
<reference evidence="12 13" key="1">
    <citation type="submission" date="2019-03" db="EMBL/GenBank/DDBJ databases">
        <title>Nitrincola sp. nov. isolated from an Indian soda lake.</title>
        <authorList>
            <person name="Joshi A."/>
            <person name="Thite S.V."/>
            <person name="Joseph N."/>
            <person name="Dhotre D."/>
            <person name="Moorthy M."/>
            <person name="Shouche Y.S."/>
        </authorList>
    </citation>
    <scope>NUCLEOTIDE SEQUENCE [LARGE SCALE GENOMIC DNA]</scope>
    <source>
        <strain evidence="12 13">MEB193</strain>
    </source>
</reference>
<keyword evidence="3" id="KW-0813">Transport</keyword>
<dbReference type="PROSITE" id="PS52015">
    <property type="entry name" value="TONB_CTD"/>
    <property type="match status" value="1"/>
</dbReference>
<dbReference type="AlphaFoldDB" id="A0A5A9W4Q9"/>
<evidence type="ECO:0000256" key="9">
    <source>
        <dbReference type="ARBA" id="ARBA00023136"/>
    </source>
</evidence>
<protein>
    <submittedName>
        <fullName evidence="12">Energy transducer TonB</fullName>
    </submittedName>
</protein>
<dbReference type="PANTHER" id="PTHR33446">
    <property type="entry name" value="PROTEIN TONB-RELATED"/>
    <property type="match status" value="1"/>
</dbReference>
<dbReference type="Pfam" id="PF03544">
    <property type="entry name" value="TonB_C"/>
    <property type="match status" value="1"/>
</dbReference>
<dbReference type="SUPFAM" id="SSF74653">
    <property type="entry name" value="TolA/TonB C-terminal domain"/>
    <property type="match status" value="1"/>
</dbReference>
<keyword evidence="9" id="KW-0472">Membrane</keyword>